<evidence type="ECO:0000256" key="4">
    <source>
        <dbReference type="ARBA" id="ARBA00022475"/>
    </source>
</evidence>
<keyword evidence="7 8" id="KW-0472">Membrane</keyword>
<name>A0A223E271_9BACI</name>
<keyword evidence="4 8" id="KW-1003">Cell membrane</keyword>
<protein>
    <recommendedName>
        <fullName evidence="8">Biotin transporter</fullName>
    </recommendedName>
</protein>
<evidence type="ECO:0000256" key="8">
    <source>
        <dbReference type="PIRNR" id="PIRNR016661"/>
    </source>
</evidence>
<dbReference type="Proteomes" id="UP000214606">
    <property type="component" value="Chromosome"/>
</dbReference>
<reference evidence="9 10" key="1">
    <citation type="submission" date="2016-10" db="EMBL/GenBank/DDBJ databases">
        <title>The whole genome sequencing and assembly of Aeribacillus pallidus KCTC3564 strain.</title>
        <authorList>
            <person name="Lee Y.-J."/>
            <person name="Park M.-K."/>
            <person name="Yi H."/>
            <person name="Bahn Y.-S."/>
            <person name="Kim J.F."/>
            <person name="Lee D.-W."/>
        </authorList>
    </citation>
    <scope>NUCLEOTIDE SEQUENCE [LARGE SCALE GENOMIC DNA]</scope>
    <source>
        <strain evidence="9 10">KCTC3564</strain>
    </source>
</reference>
<dbReference type="GO" id="GO:0015225">
    <property type="term" value="F:biotin transmembrane transporter activity"/>
    <property type="evidence" value="ECO:0007669"/>
    <property type="project" value="UniProtKB-UniRule"/>
</dbReference>
<dbReference type="AlphaFoldDB" id="A0A223E271"/>
<evidence type="ECO:0000256" key="1">
    <source>
        <dbReference type="ARBA" id="ARBA00004651"/>
    </source>
</evidence>
<dbReference type="GeneID" id="301127240"/>
<evidence type="ECO:0000256" key="2">
    <source>
        <dbReference type="ARBA" id="ARBA00010692"/>
    </source>
</evidence>
<dbReference type="Pfam" id="PF02632">
    <property type="entry name" value="BioY"/>
    <property type="match status" value="1"/>
</dbReference>
<proteinExistence type="inferred from homology"/>
<organism evidence="9 10">
    <name type="scientific">Aeribacillus pallidus</name>
    <dbReference type="NCBI Taxonomy" id="33936"/>
    <lineage>
        <taxon>Bacteria</taxon>
        <taxon>Bacillati</taxon>
        <taxon>Bacillota</taxon>
        <taxon>Bacilli</taxon>
        <taxon>Bacillales</taxon>
        <taxon>Bacillaceae</taxon>
        <taxon>Aeribacillus</taxon>
    </lineage>
</organism>
<dbReference type="PANTHER" id="PTHR34295">
    <property type="entry name" value="BIOTIN TRANSPORTER BIOY"/>
    <property type="match status" value="1"/>
</dbReference>
<sequence length="186" mass="19767">MKLYDMVLVSMFAAVVAVLGLIPPIALPFTPVPITAQTLGVMLAGAILGSKRGFISLLLFVLLVGAGAPILAGGRGGLAVLFGPSGGYILSWPFASFIIGFLVEKNFEKLAFWKVLVFNIIGGILFVYLCGISYLSWIANMNWISASISALAYIPGDLTKAVISAFLAVRIQKSYPLIKARNKQAA</sequence>
<comment type="subcellular location">
    <subcellularLocation>
        <location evidence="1 8">Cell membrane</location>
        <topology evidence="1 8">Multi-pass membrane protein</topology>
    </subcellularLocation>
</comment>
<dbReference type="PIRSF" id="PIRSF016661">
    <property type="entry name" value="BioY"/>
    <property type="match status" value="1"/>
</dbReference>
<dbReference type="Gene3D" id="1.10.1760.20">
    <property type="match status" value="1"/>
</dbReference>
<dbReference type="PANTHER" id="PTHR34295:SF4">
    <property type="entry name" value="BIOTIN TRANSPORTER BIOY-RELATED"/>
    <property type="match status" value="1"/>
</dbReference>
<keyword evidence="6" id="KW-1133">Transmembrane helix</keyword>
<gene>
    <name evidence="9" type="ORF">AP3564_02805</name>
</gene>
<dbReference type="GO" id="GO:0005886">
    <property type="term" value="C:plasma membrane"/>
    <property type="evidence" value="ECO:0007669"/>
    <property type="project" value="UniProtKB-SubCell"/>
</dbReference>
<accession>A0A223E271</accession>
<evidence type="ECO:0000256" key="3">
    <source>
        <dbReference type="ARBA" id="ARBA00022448"/>
    </source>
</evidence>
<dbReference type="KEGG" id="apak:AP3564_02805"/>
<evidence type="ECO:0000313" key="10">
    <source>
        <dbReference type="Proteomes" id="UP000214606"/>
    </source>
</evidence>
<comment type="similarity">
    <text evidence="2 8">Belongs to the BioY family.</text>
</comment>
<keyword evidence="5" id="KW-0812">Transmembrane</keyword>
<dbReference type="RefSeq" id="WP_094244590.1">
    <property type="nucleotide sequence ID" value="NZ_CP017703.1"/>
</dbReference>
<evidence type="ECO:0000313" key="9">
    <source>
        <dbReference type="EMBL" id="ASS89323.1"/>
    </source>
</evidence>
<dbReference type="EMBL" id="CP017703">
    <property type="protein sequence ID" value="ASS89323.1"/>
    <property type="molecule type" value="Genomic_DNA"/>
</dbReference>
<evidence type="ECO:0000256" key="7">
    <source>
        <dbReference type="ARBA" id="ARBA00023136"/>
    </source>
</evidence>
<keyword evidence="3 8" id="KW-0813">Transport</keyword>
<evidence type="ECO:0000256" key="6">
    <source>
        <dbReference type="ARBA" id="ARBA00022989"/>
    </source>
</evidence>
<dbReference type="InterPro" id="IPR003784">
    <property type="entry name" value="BioY"/>
</dbReference>
<evidence type="ECO:0000256" key="5">
    <source>
        <dbReference type="ARBA" id="ARBA00022692"/>
    </source>
</evidence>